<dbReference type="Pfam" id="PF02269">
    <property type="entry name" value="TFIID-18kDa"/>
    <property type="match status" value="1"/>
</dbReference>
<dbReference type="OrthoDB" id="10266074at2759"/>
<dbReference type="GO" id="GO:0005669">
    <property type="term" value="C:transcription factor TFIID complex"/>
    <property type="evidence" value="ECO:0007669"/>
    <property type="project" value="TreeGrafter"/>
</dbReference>
<dbReference type="PANTHER" id="PTHR11380:SF5">
    <property type="entry name" value="TRANSCRIPTION INITIATION FACTOR TFIID SUBUNIT 13"/>
    <property type="match status" value="1"/>
</dbReference>
<keyword evidence="4" id="KW-0539">Nucleus</keyword>
<dbReference type="CDD" id="cd07978">
    <property type="entry name" value="HFD_TAF13"/>
    <property type="match status" value="1"/>
</dbReference>
<keyword evidence="2" id="KW-0805">Transcription regulation</keyword>
<comment type="similarity">
    <text evidence="5">Belongs to the TAF13 family.</text>
</comment>
<organism evidence="8 9">
    <name type="scientific">Cercospora beticola</name>
    <name type="common">Sugarbeet leaf spot fungus</name>
    <dbReference type="NCBI Taxonomy" id="122368"/>
    <lineage>
        <taxon>Eukaryota</taxon>
        <taxon>Fungi</taxon>
        <taxon>Dikarya</taxon>
        <taxon>Ascomycota</taxon>
        <taxon>Pezizomycotina</taxon>
        <taxon>Dothideomycetes</taxon>
        <taxon>Dothideomycetidae</taxon>
        <taxon>Mycosphaerellales</taxon>
        <taxon>Mycosphaerellaceae</taxon>
        <taxon>Cercospora</taxon>
    </lineage>
</organism>
<accession>A0A2G5HM57</accession>
<dbReference type="EMBL" id="LKMD01000105">
    <property type="protein sequence ID" value="PIA93641.1"/>
    <property type="molecule type" value="Genomic_DNA"/>
</dbReference>
<name>A0A2G5HM57_CERBT</name>
<dbReference type="InterPro" id="IPR003195">
    <property type="entry name" value="TFIID_TAF13"/>
</dbReference>
<evidence type="ECO:0000256" key="6">
    <source>
        <dbReference type="ARBA" id="ARBA00040136"/>
    </source>
</evidence>
<feature type="compositionally biased region" description="Low complexity" evidence="7">
    <location>
        <begin position="1"/>
        <end position="10"/>
    </location>
</feature>
<dbReference type="GO" id="GO:0003743">
    <property type="term" value="F:translation initiation factor activity"/>
    <property type="evidence" value="ECO:0007669"/>
    <property type="project" value="UniProtKB-KW"/>
</dbReference>
<dbReference type="SUPFAM" id="SSF47113">
    <property type="entry name" value="Histone-fold"/>
    <property type="match status" value="1"/>
</dbReference>
<reference evidence="8 9" key="1">
    <citation type="submission" date="2015-10" db="EMBL/GenBank/DDBJ databases">
        <title>The cercosporin biosynthetic gene cluster was horizontally transferred to several fungal lineages and shown to be expanded in Cercospora beticola based on microsynteny with recipient genomes.</title>
        <authorList>
            <person name="De Jonge R."/>
            <person name="Ebert M.K."/>
            <person name="Suttle J.C."/>
            <person name="Jurick Ii W.M."/>
            <person name="Secor G.A."/>
            <person name="Thomma B.P."/>
            <person name="Van De Peer Y."/>
            <person name="Bolton M.D."/>
        </authorList>
    </citation>
    <scope>NUCLEOTIDE SEQUENCE [LARGE SCALE GENOMIC DNA]</scope>
    <source>
        <strain evidence="8 9">09-40</strain>
    </source>
</reference>
<sequence>MLAPSSSRARPSSRHVTSRHFLATLIPHPQQPKAKENSRGTRTMTEPRQRPRAKGAPIFNQNDLSELLYAFGDTPNPLPGTISILDEILSDFIIETCHSAALCASYSRRQKIKVDDFRWVLRKNPALLGRVNEQLFREKYIKTQRRLVDFDAYGKEGAAELADLAEVGGAGEEDLKGGKGAGGKGKGRKKKRKADDEGEGGGKKLKE</sequence>
<gene>
    <name evidence="8" type="ORF">CB0940_05271</name>
</gene>
<dbReference type="GO" id="GO:0051123">
    <property type="term" value="P:RNA polymerase II preinitiation complex assembly"/>
    <property type="evidence" value="ECO:0007669"/>
    <property type="project" value="TreeGrafter"/>
</dbReference>
<evidence type="ECO:0000256" key="3">
    <source>
        <dbReference type="ARBA" id="ARBA00023163"/>
    </source>
</evidence>
<dbReference type="GO" id="GO:0046982">
    <property type="term" value="F:protein heterodimerization activity"/>
    <property type="evidence" value="ECO:0007669"/>
    <property type="project" value="InterPro"/>
</dbReference>
<keyword evidence="3" id="KW-0804">Transcription</keyword>
<keyword evidence="8" id="KW-0396">Initiation factor</keyword>
<evidence type="ECO:0000313" key="9">
    <source>
        <dbReference type="Proteomes" id="UP000230605"/>
    </source>
</evidence>
<proteinExistence type="inferred from homology"/>
<comment type="caution">
    <text evidence="8">The sequence shown here is derived from an EMBL/GenBank/DDBJ whole genome shotgun (WGS) entry which is preliminary data.</text>
</comment>
<feature type="region of interest" description="Disordered" evidence="7">
    <location>
        <begin position="170"/>
        <end position="207"/>
    </location>
</feature>
<dbReference type="Gene3D" id="1.10.20.10">
    <property type="entry name" value="Histone, subunit A"/>
    <property type="match status" value="1"/>
</dbReference>
<feature type="region of interest" description="Disordered" evidence="7">
    <location>
        <begin position="1"/>
        <end position="56"/>
    </location>
</feature>
<evidence type="ECO:0000256" key="5">
    <source>
        <dbReference type="ARBA" id="ARBA00038392"/>
    </source>
</evidence>
<evidence type="ECO:0000256" key="2">
    <source>
        <dbReference type="ARBA" id="ARBA00023015"/>
    </source>
</evidence>
<evidence type="ECO:0000256" key="1">
    <source>
        <dbReference type="ARBA" id="ARBA00004123"/>
    </source>
</evidence>
<dbReference type="InterPro" id="IPR009072">
    <property type="entry name" value="Histone-fold"/>
</dbReference>
<keyword evidence="8" id="KW-0648">Protein biosynthesis</keyword>
<evidence type="ECO:0000256" key="7">
    <source>
        <dbReference type="SAM" id="MobiDB-lite"/>
    </source>
</evidence>
<feature type="compositionally biased region" description="Basic and acidic residues" evidence="7">
    <location>
        <begin position="33"/>
        <end position="49"/>
    </location>
</feature>
<evidence type="ECO:0000256" key="4">
    <source>
        <dbReference type="ARBA" id="ARBA00023242"/>
    </source>
</evidence>
<evidence type="ECO:0000313" key="8">
    <source>
        <dbReference type="EMBL" id="PIA93641.1"/>
    </source>
</evidence>
<dbReference type="Proteomes" id="UP000230605">
    <property type="component" value="Chromosome 4"/>
</dbReference>
<comment type="subcellular location">
    <subcellularLocation>
        <location evidence="1">Nucleus</location>
    </subcellularLocation>
</comment>
<dbReference type="AlphaFoldDB" id="A0A2G5HM57"/>
<dbReference type="PANTHER" id="PTHR11380">
    <property type="entry name" value="TRANSCRIPTION INITIATION FACTOR TFIID/SUPT3-RELATED"/>
    <property type="match status" value="1"/>
</dbReference>
<protein>
    <recommendedName>
        <fullName evidence="6">Transcription initiation factor TFIID subunit 13</fullName>
    </recommendedName>
</protein>